<proteinExistence type="predicted"/>
<dbReference type="EMBL" id="JBFAEG010000032">
    <property type="protein sequence ID" value="MEU5712148.1"/>
    <property type="molecule type" value="Genomic_DNA"/>
</dbReference>
<feature type="signal peptide" evidence="1">
    <location>
        <begin position="1"/>
        <end position="24"/>
    </location>
</feature>
<dbReference type="Proteomes" id="UP001551011">
    <property type="component" value="Unassembled WGS sequence"/>
</dbReference>
<feature type="chain" id="PRO_5047498004" description="Secreted protein" evidence="1">
    <location>
        <begin position="25"/>
        <end position="50"/>
    </location>
</feature>
<evidence type="ECO:0000313" key="2">
    <source>
        <dbReference type="EMBL" id="MEU5712148.1"/>
    </source>
</evidence>
<comment type="caution">
    <text evidence="2">The sequence shown here is derived from an EMBL/GenBank/DDBJ whole genome shotgun (WGS) entry which is preliminary data.</text>
</comment>
<evidence type="ECO:0000256" key="1">
    <source>
        <dbReference type="SAM" id="SignalP"/>
    </source>
</evidence>
<evidence type="ECO:0008006" key="4">
    <source>
        <dbReference type="Google" id="ProtNLM"/>
    </source>
</evidence>
<dbReference type="RefSeq" id="WP_167347961.1">
    <property type="nucleotide sequence ID" value="NZ_JBEXDP010000012.1"/>
</dbReference>
<reference evidence="2 3" key="1">
    <citation type="submission" date="2024-06" db="EMBL/GenBank/DDBJ databases">
        <title>The Natural Products Discovery Center: Release of the First 8490 Sequenced Strains for Exploring Actinobacteria Biosynthetic Diversity.</title>
        <authorList>
            <person name="Kalkreuter E."/>
            <person name="Kautsar S.A."/>
            <person name="Yang D."/>
            <person name="Bader C.D."/>
            <person name="Teijaro C.N."/>
            <person name="Fluegel L."/>
            <person name="Davis C.M."/>
            <person name="Simpson J.R."/>
            <person name="Lauterbach L."/>
            <person name="Steele A.D."/>
            <person name="Gui C."/>
            <person name="Meng S."/>
            <person name="Li G."/>
            <person name="Viehrig K."/>
            <person name="Ye F."/>
            <person name="Su P."/>
            <person name="Kiefer A.F."/>
            <person name="Nichols A."/>
            <person name="Cepeda A.J."/>
            <person name="Yan W."/>
            <person name="Fan B."/>
            <person name="Jiang Y."/>
            <person name="Adhikari A."/>
            <person name="Zheng C.-J."/>
            <person name="Schuster L."/>
            <person name="Cowan T.M."/>
            <person name="Smanski M.J."/>
            <person name="Chevrette M.G."/>
            <person name="De Carvalho L.P.S."/>
            <person name="Shen B."/>
        </authorList>
    </citation>
    <scope>NUCLEOTIDE SEQUENCE [LARGE SCALE GENOMIC DNA]</scope>
    <source>
        <strain evidence="2 3">NPDC020594</strain>
    </source>
</reference>
<gene>
    <name evidence="2" type="ORF">AB0H04_35740</name>
</gene>
<sequence>MRTLAALFLVAAALLSVGSPLTRALPHDVTGTQVTLADGTPDDDDLPLCC</sequence>
<keyword evidence="1" id="KW-0732">Signal</keyword>
<name>A0ABV3AJN7_9ACTN</name>
<evidence type="ECO:0000313" key="3">
    <source>
        <dbReference type="Proteomes" id="UP001551011"/>
    </source>
</evidence>
<organism evidence="2 3">
    <name type="scientific">Streptomyces flaveolus</name>
    <dbReference type="NCBI Taxonomy" id="67297"/>
    <lineage>
        <taxon>Bacteria</taxon>
        <taxon>Bacillati</taxon>
        <taxon>Actinomycetota</taxon>
        <taxon>Actinomycetes</taxon>
        <taxon>Kitasatosporales</taxon>
        <taxon>Streptomycetaceae</taxon>
        <taxon>Streptomyces</taxon>
    </lineage>
</organism>
<accession>A0ABV3AJN7</accession>
<protein>
    <recommendedName>
        <fullName evidence="4">Secreted protein</fullName>
    </recommendedName>
</protein>
<keyword evidence="3" id="KW-1185">Reference proteome</keyword>